<accession>A0A7N0UF95</accession>
<feature type="domain" description="C2H2-type" evidence="3">
    <location>
        <begin position="404"/>
        <end position="431"/>
    </location>
</feature>
<keyword evidence="1" id="KW-0863">Zinc-finger</keyword>
<dbReference type="Proteomes" id="UP000594263">
    <property type="component" value="Unplaced"/>
</dbReference>
<feature type="compositionally biased region" description="Basic and acidic residues" evidence="2">
    <location>
        <begin position="180"/>
        <end position="189"/>
    </location>
</feature>
<dbReference type="Pfam" id="PF13912">
    <property type="entry name" value="zf-C2H2_6"/>
    <property type="match status" value="2"/>
</dbReference>
<reference evidence="4" key="1">
    <citation type="submission" date="2021-01" db="UniProtKB">
        <authorList>
            <consortium name="EnsemblPlants"/>
        </authorList>
    </citation>
    <scope>IDENTIFICATION</scope>
</reference>
<dbReference type="PANTHER" id="PTHR46869">
    <property type="entry name" value="C2H2-LIKE ZINC FINGER PROTEIN"/>
    <property type="match status" value="1"/>
</dbReference>
<dbReference type="InterPro" id="IPR013087">
    <property type="entry name" value="Znf_C2H2_type"/>
</dbReference>
<dbReference type="OMA" id="RIRCKTG"/>
<dbReference type="AlphaFoldDB" id="A0A7N0UF95"/>
<evidence type="ECO:0000313" key="5">
    <source>
        <dbReference type="Proteomes" id="UP000594263"/>
    </source>
</evidence>
<feature type="region of interest" description="Disordered" evidence="2">
    <location>
        <begin position="131"/>
        <end position="209"/>
    </location>
</feature>
<sequence>MKRVSNVSSSKARAAAAAVAEHYEAAEEDMTTRKAKFESLYEYDDEEEDEEDDEGDDDEEEEEEGVCGLRQNRRKTWRISTSKNGGNCHQKQEKPMRQELQQQKFVCSKCGKAFQSSKAMCGHMACHSEKEKASSNVVPKQKQLVMDSHSDTESGAKNQQRRPRRTRYKKHTSVAAADSSKAKKVDAFHHHPQQQLNQQQNYNNCSSGASGVEQEQEEVAICLMMLSRDSGNWGGLNSIGDSSDNNSVVLEARSISTKLKNMDALRSSGVDVDDGVKKCGSRKVKIFDNSESGYVRNRAEIAVADVKIKNLRKRKLEEGSKPEPHLNTKKLKIVTEGGSKMEAYPTVNESYSAEMCRRFDDKALIDSQSHQAFGPNAFAAGSHGSSKNRFETDQTRKGKDIARHECLICFKVFRSGQALGGHRRVHLAEESPEESKSGEVAANFKPNGAHIHHFIDLNLPAPVEDEEDASESMASYGRSQAHYQA</sequence>
<dbReference type="PROSITE" id="PS50157">
    <property type="entry name" value="ZINC_FINGER_C2H2_2"/>
    <property type="match status" value="2"/>
</dbReference>
<dbReference type="PANTHER" id="PTHR46869:SF1">
    <property type="entry name" value="C2H2-LIKE ZINC FINGER PROTEIN"/>
    <property type="match status" value="1"/>
</dbReference>
<dbReference type="EnsemblPlants" id="Kaladp0061s0163.1.v1.1">
    <property type="protein sequence ID" value="Kaladp0061s0163.1.v1.1.CDS.1"/>
    <property type="gene ID" value="Kaladp0061s0163.v1.1"/>
</dbReference>
<feature type="compositionally biased region" description="Basic residues" evidence="2">
    <location>
        <begin position="159"/>
        <end position="172"/>
    </location>
</feature>
<dbReference type="GO" id="GO:0008270">
    <property type="term" value="F:zinc ion binding"/>
    <property type="evidence" value="ECO:0007669"/>
    <property type="project" value="UniProtKB-KW"/>
</dbReference>
<protein>
    <recommendedName>
        <fullName evidence="3">C2H2-type domain-containing protein</fullName>
    </recommendedName>
</protein>
<feature type="region of interest" description="Disordered" evidence="2">
    <location>
        <begin position="1"/>
        <end position="73"/>
    </location>
</feature>
<keyword evidence="1" id="KW-0479">Metal-binding</keyword>
<feature type="compositionally biased region" description="Acidic residues" evidence="2">
    <location>
        <begin position="41"/>
        <end position="65"/>
    </location>
</feature>
<feature type="compositionally biased region" description="Low complexity" evidence="2">
    <location>
        <begin position="193"/>
        <end position="204"/>
    </location>
</feature>
<dbReference type="SMART" id="SM00355">
    <property type="entry name" value="ZnF_C2H2"/>
    <property type="match status" value="2"/>
</dbReference>
<name>A0A7N0UF95_KALFE</name>
<feature type="region of interest" description="Disordered" evidence="2">
    <location>
        <begin position="377"/>
        <end position="396"/>
    </location>
</feature>
<feature type="compositionally biased region" description="Basic and acidic residues" evidence="2">
    <location>
        <begin position="21"/>
        <end position="39"/>
    </location>
</feature>
<dbReference type="Gene3D" id="3.30.160.60">
    <property type="entry name" value="Classic Zinc Finger"/>
    <property type="match status" value="1"/>
</dbReference>
<evidence type="ECO:0000259" key="3">
    <source>
        <dbReference type="PROSITE" id="PS50157"/>
    </source>
</evidence>
<feature type="compositionally biased region" description="Polar residues" evidence="2">
    <location>
        <begin position="1"/>
        <end position="11"/>
    </location>
</feature>
<dbReference type="InterPro" id="IPR036236">
    <property type="entry name" value="Znf_C2H2_sf"/>
</dbReference>
<feature type="domain" description="C2H2-type" evidence="3">
    <location>
        <begin position="105"/>
        <end position="132"/>
    </location>
</feature>
<evidence type="ECO:0000256" key="1">
    <source>
        <dbReference type="PROSITE-ProRule" id="PRU00042"/>
    </source>
</evidence>
<keyword evidence="1" id="KW-0862">Zinc</keyword>
<evidence type="ECO:0000256" key="2">
    <source>
        <dbReference type="SAM" id="MobiDB-lite"/>
    </source>
</evidence>
<dbReference type="Gramene" id="Kaladp0061s0163.1.v1.1">
    <property type="protein sequence ID" value="Kaladp0061s0163.1.v1.1.CDS.1"/>
    <property type="gene ID" value="Kaladp0061s0163.v1.1"/>
</dbReference>
<dbReference type="PROSITE" id="PS00028">
    <property type="entry name" value="ZINC_FINGER_C2H2_1"/>
    <property type="match status" value="2"/>
</dbReference>
<proteinExistence type="predicted"/>
<organism evidence="4 5">
    <name type="scientific">Kalanchoe fedtschenkoi</name>
    <name type="common">Lavender scallops</name>
    <name type="synonym">South American air plant</name>
    <dbReference type="NCBI Taxonomy" id="63787"/>
    <lineage>
        <taxon>Eukaryota</taxon>
        <taxon>Viridiplantae</taxon>
        <taxon>Streptophyta</taxon>
        <taxon>Embryophyta</taxon>
        <taxon>Tracheophyta</taxon>
        <taxon>Spermatophyta</taxon>
        <taxon>Magnoliopsida</taxon>
        <taxon>eudicotyledons</taxon>
        <taxon>Gunneridae</taxon>
        <taxon>Pentapetalae</taxon>
        <taxon>Saxifragales</taxon>
        <taxon>Crassulaceae</taxon>
        <taxon>Kalanchoe</taxon>
    </lineage>
</organism>
<keyword evidence="5" id="KW-1185">Reference proteome</keyword>
<evidence type="ECO:0000313" key="4">
    <source>
        <dbReference type="EnsemblPlants" id="Kaladp0061s0163.1.v1.1.CDS.1"/>
    </source>
</evidence>
<dbReference type="SUPFAM" id="SSF57667">
    <property type="entry name" value="beta-beta-alpha zinc fingers"/>
    <property type="match status" value="1"/>
</dbReference>
<feature type="region of interest" description="Disordered" evidence="2">
    <location>
        <begin position="461"/>
        <end position="485"/>
    </location>
</feature>